<organism evidence="1 2">
    <name type="scientific">Candidatus Fervidibacter sacchari</name>
    <dbReference type="NCBI Taxonomy" id="1448929"/>
    <lineage>
        <taxon>Bacteria</taxon>
        <taxon>Candidatus Fervidibacterota</taxon>
        <taxon>Candidatus Fervidibacter</taxon>
    </lineage>
</organism>
<protein>
    <submittedName>
        <fullName evidence="1">Uncharacterized protein</fullName>
    </submittedName>
</protein>
<dbReference type="RefSeq" id="WP_259102347.1">
    <property type="nucleotide sequence ID" value="NZ_CP130454.1"/>
</dbReference>
<keyword evidence="2" id="KW-1185">Reference proteome</keyword>
<dbReference type="Proteomes" id="UP001204798">
    <property type="component" value="Unassembled WGS sequence"/>
</dbReference>
<sequence length="172" mass="19528">MPEKLTPEQCKREVLRYLPQRFGIPVEVLDKYNYIWSGYAIWMTSVPLELLPSHRAVQRVGLRALRKVPNGWKPTTQLLQFFDRYITRNRISLTEEQWKQLLSGQAIDCLRDGISAEGLSTGYVALALGDIIVGCGFFNGRFLNHQLSKVRAAELAEIFGLEAAKVEGESED</sequence>
<comment type="caution">
    <text evidence="1">The sequence shown here is derived from an EMBL/GenBank/DDBJ whole genome shotgun (WGS) entry which is preliminary data.</text>
</comment>
<reference evidence="1 2" key="1">
    <citation type="submission" date="2022-08" db="EMBL/GenBank/DDBJ databases">
        <title>Bacterial and archaeal communities from various locations to study Microbial Dark Matter (Phase II).</title>
        <authorList>
            <person name="Stepanauskas R."/>
        </authorList>
    </citation>
    <scope>NUCLEOTIDE SEQUENCE [LARGE SCALE GENOMIC DNA]</scope>
    <source>
        <strain evidence="1 2">PD1</strain>
    </source>
</reference>
<gene>
    <name evidence="1" type="ORF">M2350_003731</name>
</gene>
<accession>A0ABT2ETP0</accession>
<evidence type="ECO:0000313" key="1">
    <source>
        <dbReference type="EMBL" id="MCS3921282.1"/>
    </source>
</evidence>
<name>A0ABT2ETP0_9BACT</name>
<proteinExistence type="predicted"/>
<evidence type="ECO:0000313" key="2">
    <source>
        <dbReference type="Proteomes" id="UP001204798"/>
    </source>
</evidence>
<dbReference type="EMBL" id="JANUCP010000012">
    <property type="protein sequence ID" value="MCS3921282.1"/>
    <property type="molecule type" value="Genomic_DNA"/>
</dbReference>